<evidence type="ECO:0000313" key="2">
    <source>
        <dbReference type="EMBL" id="AUX20651.1"/>
    </source>
</evidence>
<gene>
    <name evidence="2" type="ORF">SOCEGT47_011240</name>
</gene>
<sequence length="106" mass="10959">MPAASGSAAVGRVTSIPLVPGIGHIMPREAGSGAERMDGRPELGDRAALVDDPAARRSAQRPRDIELHGGARGAHQAGVARRLAMYRAGDAPSALRNMVTKLLALS</sequence>
<accession>A0A4P2PVR3</accession>
<dbReference type="EMBL" id="CP012670">
    <property type="protein sequence ID" value="AUX20651.1"/>
    <property type="molecule type" value="Genomic_DNA"/>
</dbReference>
<protein>
    <submittedName>
        <fullName evidence="2">Uncharacterized protein</fullName>
    </submittedName>
</protein>
<dbReference type="Proteomes" id="UP000295781">
    <property type="component" value="Chromosome"/>
</dbReference>
<reference evidence="2 3" key="1">
    <citation type="submission" date="2015-09" db="EMBL/GenBank/DDBJ databases">
        <title>Sorangium comparison.</title>
        <authorList>
            <person name="Zaburannyi N."/>
            <person name="Bunk B."/>
            <person name="Overmann J."/>
            <person name="Mueller R."/>
        </authorList>
    </citation>
    <scope>NUCLEOTIDE SEQUENCE [LARGE SCALE GENOMIC DNA]</scope>
    <source>
        <strain evidence="2 3">So ceGT47</strain>
    </source>
</reference>
<name>A0A4P2PVR3_SORCE</name>
<feature type="region of interest" description="Disordered" evidence="1">
    <location>
        <begin position="21"/>
        <end position="74"/>
    </location>
</feature>
<feature type="compositionally biased region" description="Basic and acidic residues" evidence="1">
    <location>
        <begin position="35"/>
        <end position="69"/>
    </location>
</feature>
<evidence type="ECO:0000313" key="3">
    <source>
        <dbReference type="Proteomes" id="UP000295781"/>
    </source>
</evidence>
<evidence type="ECO:0000256" key="1">
    <source>
        <dbReference type="SAM" id="MobiDB-lite"/>
    </source>
</evidence>
<dbReference type="AlphaFoldDB" id="A0A4P2PVR3"/>
<organism evidence="2 3">
    <name type="scientific">Sorangium cellulosum</name>
    <name type="common">Polyangium cellulosum</name>
    <dbReference type="NCBI Taxonomy" id="56"/>
    <lineage>
        <taxon>Bacteria</taxon>
        <taxon>Pseudomonadati</taxon>
        <taxon>Myxococcota</taxon>
        <taxon>Polyangia</taxon>
        <taxon>Polyangiales</taxon>
        <taxon>Polyangiaceae</taxon>
        <taxon>Sorangium</taxon>
    </lineage>
</organism>
<proteinExistence type="predicted"/>